<dbReference type="EMBL" id="HBUE01241028">
    <property type="protein sequence ID" value="CAG6549458.1"/>
    <property type="molecule type" value="Transcribed_RNA"/>
</dbReference>
<proteinExistence type="predicted"/>
<dbReference type="EMBL" id="HBUE01348074">
    <property type="protein sequence ID" value="CAG6601729.1"/>
    <property type="molecule type" value="Transcribed_RNA"/>
</dbReference>
<sequence>MLIFHFTRIESTTPDFLYSTSPKTTARLTSSIRASTVFKNCISWVRRIRWRRKSFRDLVVRCSGSFLHPHRSTFVRHWRHVFDSFSTASRGIWQNVDATLNIVRFRNSFRHAHLFGALTLDAMHFGVFPSNKLSQP</sequence>
<name>A0A8D8N2K7_CULPI</name>
<dbReference type="AlphaFoldDB" id="A0A8D8N2K7"/>
<organism evidence="1">
    <name type="scientific">Culex pipiens</name>
    <name type="common">House mosquito</name>
    <dbReference type="NCBI Taxonomy" id="7175"/>
    <lineage>
        <taxon>Eukaryota</taxon>
        <taxon>Metazoa</taxon>
        <taxon>Ecdysozoa</taxon>
        <taxon>Arthropoda</taxon>
        <taxon>Hexapoda</taxon>
        <taxon>Insecta</taxon>
        <taxon>Pterygota</taxon>
        <taxon>Neoptera</taxon>
        <taxon>Endopterygota</taxon>
        <taxon>Diptera</taxon>
        <taxon>Nematocera</taxon>
        <taxon>Culicoidea</taxon>
        <taxon>Culicidae</taxon>
        <taxon>Culicinae</taxon>
        <taxon>Culicini</taxon>
        <taxon>Culex</taxon>
        <taxon>Culex</taxon>
    </lineage>
</organism>
<evidence type="ECO:0000313" key="1">
    <source>
        <dbReference type="EMBL" id="CAG6549458.1"/>
    </source>
</evidence>
<accession>A0A8D8N2K7</accession>
<protein>
    <submittedName>
        <fullName evidence="1">(northern house mosquito) hypothetical protein</fullName>
    </submittedName>
</protein>
<reference evidence="1" key="1">
    <citation type="submission" date="2021-05" db="EMBL/GenBank/DDBJ databases">
        <authorList>
            <person name="Alioto T."/>
            <person name="Alioto T."/>
            <person name="Gomez Garrido J."/>
        </authorList>
    </citation>
    <scope>NUCLEOTIDE SEQUENCE</scope>
</reference>
<dbReference type="EMBL" id="HBUE01079195">
    <property type="protein sequence ID" value="CAG6476762.1"/>
    <property type="molecule type" value="Transcribed_RNA"/>
</dbReference>